<evidence type="ECO:0000256" key="8">
    <source>
        <dbReference type="ARBA" id="ARBA00059031"/>
    </source>
</evidence>
<accession>A0A2V0P7L5</accession>
<name>A0A2V0P7L5_9CHLO</name>
<dbReference type="GO" id="GO:0001671">
    <property type="term" value="F:ATPase activator activity"/>
    <property type="evidence" value="ECO:0007669"/>
    <property type="project" value="TreeGrafter"/>
</dbReference>
<dbReference type="AlphaFoldDB" id="A0A2V0P7L5"/>
<dbReference type="InParanoid" id="A0A2V0P7L5"/>
<keyword evidence="6" id="KW-0472">Membrane</keyword>
<dbReference type="FunCoup" id="A0A2V0P7L5">
    <property type="interactions" value="1819"/>
</dbReference>
<dbReference type="CDD" id="cd06257">
    <property type="entry name" value="DnaJ"/>
    <property type="match status" value="1"/>
</dbReference>
<dbReference type="InterPro" id="IPR036869">
    <property type="entry name" value="J_dom_sf"/>
</dbReference>
<dbReference type="PANTHER" id="PTHR12763:SF28">
    <property type="entry name" value="GEO10507P1-RELATED"/>
    <property type="match status" value="1"/>
</dbReference>
<evidence type="ECO:0000256" key="2">
    <source>
        <dbReference type="ARBA" id="ARBA00022692"/>
    </source>
</evidence>
<dbReference type="FunFam" id="1.10.287.110:FF:000001">
    <property type="entry name" value="Import inner membrane translocase subunit tim14"/>
    <property type="match status" value="1"/>
</dbReference>
<comment type="caution">
    <text evidence="11">The sequence shown here is derived from an EMBL/GenBank/DDBJ whole genome shotgun (WGS) entry which is preliminary data.</text>
</comment>
<dbReference type="SMART" id="SM00271">
    <property type="entry name" value="DnaJ"/>
    <property type="match status" value="1"/>
</dbReference>
<evidence type="ECO:0000259" key="10">
    <source>
        <dbReference type="PROSITE" id="PS50076"/>
    </source>
</evidence>
<dbReference type="PANTHER" id="PTHR12763">
    <property type="match status" value="1"/>
</dbReference>
<evidence type="ECO:0000256" key="7">
    <source>
        <dbReference type="ARBA" id="ARBA00038105"/>
    </source>
</evidence>
<dbReference type="GO" id="GO:0030150">
    <property type="term" value="P:protein import into mitochondrial matrix"/>
    <property type="evidence" value="ECO:0007669"/>
    <property type="project" value="TreeGrafter"/>
</dbReference>
<organism evidence="11 12">
    <name type="scientific">Raphidocelis subcapitata</name>
    <dbReference type="NCBI Taxonomy" id="307507"/>
    <lineage>
        <taxon>Eukaryota</taxon>
        <taxon>Viridiplantae</taxon>
        <taxon>Chlorophyta</taxon>
        <taxon>core chlorophytes</taxon>
        <taxon>Chlorophyceae</taxon>
        <taxon>CS clade</taxon>
        <taxon>Sphaeropleales</taxon>
        <taxon>Selenastraceae</taxon>
        <taxon>Raphidocelis</taxon>
    </lineage>
</organism>
<dbReference type="Gene3D" id="1.10.287.110">
    <property type="entry name" value="DnaJ domain"/>
    <property type="match status" value="1"/>
</dbReference>
<dbReference type="SUPFAM" id="SSF46565">
    <property type="entry name" value="Chaperone J-domain"/>
    <property type="match status" value="1"/>
</dbReference>
<comment type="subcellular location">
    <subcellularLocation>
        <location evidence="1">Mitochondrion inner membrane</location>
        <topology evidence="1">Single-pass membrane protein</topology>
    </subcellularLocation>
</comment>
<evidence type="ECO:0000256" key="6">
    <source>
        <dbReference type="ARBA" id="ARBA00023136"/>
    </source>
</evidence>
<evidence type="ECO:0000313" key="11">
    <source>
        <dbReference type="EMBL" id="GBF93085.1"/>
    </source>
</evidence>
<dbReference type="OrthoDB" id="240298at2759"/>
<keyword evidence="12" id="KW-1185">Reference proteome</keyword>
<evidence type="ECO:0000256" key="9">
    <source>
        <dbReference type="ARBA" id="ARBA00063640"/>
    </source>
</evidence>
<proteinExistence type="inferred from homology"/>
<dbReference type="PROSITE" id="PS50076">
    <property type="entry name" value="DNAJ_2"/>
    <property type="match status" value="1"/>
</dbReference>
<gene>
    <name evidence="11" type="ORF">Rsub_05696</name>
</gene>
<dbReference type="STRING" id="307507.A0A2V0P7L5"/>
<keyword evidence="4" id="KW-1133">Transmembrane helix</keyword>
<dbReference type="GO" id="GO:0001405">
    <property type="term" value="C:PAM complex, Tim23 associated import motor"/>
    <property type="evidence" value="ECO:0007669"/>
    <property type="project" value="TreeGrafter"/>
</dbReference>
<keyword evidence="2" id="KW-0812">Transmembrane</keyword>
<sequence>MATPLVAGLSVAAAALVGRTALQQYVKYMARGPSGRAFYKGGFYAQMDRREASLILGLRESAGEERIKDAHRRIMIANHPDSGGSSLIAAKVNEAKDILLGKRKKGGPVF</sequence>
<evidence type="ECO:0000256" key="5">
    <source>
        <dbReference type="ARBA" id="ARBA00023128"/>
    </source>
</evidence>
<keyword evidence="3" id="KW-0999">Mitochondrion inner membrane</keyword>
<dbReference type="InterPro" id="IPR001623">
    <property type="entry name" value="DnaJ_domain"/>
</dbReference>
<dbReference type="Proteomes" id="UP000247498">
    <property type="component" value="Unassembled WGS sequence"/>
</dbReference>
<evidence type="ECO:0000256" key="3">
    <source>
        <dbReference type="ARBA" id="ARBA00022792"/>
    </source>
</evidence>
<dbReference type="EMBL" id="BDRX01000037">
    <property type="protein sequence ID" value="GBF93085.1"/>
    <property type="molecule type" value="Genomic_DNA"/>
</dbReference>
<comment type="subunit">
    <text evidence="9">Probable component of the PAM complex at least composed of a mitochondrial HSP70 protein, TIMM44 and TIMM14. The complex interacts with the TIMM23 component of the TIM17:23 complex.</text>
</comment>
<keyword evidence="5" id="KW-0496">Mitochondrion</keyword>
<protein>
    <recommendedName>
        <fullName evidence="10">J domain-containing protein</fullName>
    </recommendedName>
</protein>
<evidence type="ECO:0000256" key="1">
    <source>
        <dbReference type="ARBA" id="ARBA00004434"/>
    </source>
</evidence>
<comment type="similarity">
    <text evidence="7">Belongs to the TIM14 family.</text>
</comment>
<feature type="domain" description="J" evidence="10">
    <location>
        <begin position="51"/>
        <end position="104"/>
    </location>
</feature>
<comment type="function">
    <text evidence="8">Component of the PAM complex, a complex required for the translocation of transit peptide-containing proteins from the inner membrane into the mitochondrial matrix in an ATP-dependent manner.</text>
</comment>
<evidence type="ECO:0000256" key="4">
    <source>
        <dbReference type="ARBA" id="ARBA00022989"/>
    </source>
</evidence>
<evidence type="ECO:0000313" key="12">
    <source>
        <dbReference type="Proteomes" id="UP000247498"/>
    </source>
</evidence>
<reference evidence="11 12" key="1">
    <citation type="journal article" date="2018" name="Sci. Rep.">
        <title>Raphidocelis subcapitata (=Pseudokirchneriella subcapitata) provides an insight into genome evolution and environmental adaptations in the Sphaeropleales.</title>
        <authorList>
            <person name="Suzuki S."/>
            <person name="Yamaguchi H."/>
            <person name="Nakajima N."/>
            <person name="Kawachi M."/>
        </authorList>
    </citation>
    <scope>NUCLEOTIDE SEQUENCE [LARGE SCALE GENOMIC DNA]</scope>
    <source>
        <strain evidence="11 12">NIES-35</strain>
    </source>
</reference>